<comment type="caution">
    <text evidence="3">The sequence shown here is derived from an EMBL/GenBank/DDBJ whole genome shotgun (WGS) entry which is preliminary data.</text>
</comment>
<feature type="compositionally biased region" description="Low complexity" evidence="1">
    <location>
        <begin position="36"/>
        <end position="48"/>
    </location>
</feature>
<reference evidence="3 4" key="1">
    <citation type="submission" date="2015-12" db="EMBL/GenBank/DDBJ databases">
        <title>Draft genome sequence of Moniliophthora roreri, the causal agent of frosty pod rot of cacao.</title>
        <authorList>
            <person name="Aime M.C."/>
            <person name="Diaz-Valderrama J.R."/>
            <person name="Kijpornyongpan T."/>
            <person name="Phillips-Mora W."/>
        </authorList>
    </citation>
    <scope>NUCLEOTIDE SEQUENCE [LARGE SCALE GENOMIC DNA]</scope>
    <source>
        <strain evidence="3 4">MCA 2952</strain>
    </source>
</reference>
<evidence type="ECO:0000256" key="1">
    <source>
        <dbReference type="SAM" id="MobiDB-lite"/>
    </source>
</evidence>
<dbReference type="GO" id="GO:0006071">
    <property type="term" value="P:glycerol metabolic process"/>
    <property type="evidence" value="ECO:0007669"/>
    <property type="project" value="InterPro"/>
</dbReference>
<dbReference type="GO" id="GO:0004371">
    <property type="term" value="F:glycerone kinase activity"/>
    <property type="evidence" value="ECO:0007669"/>
    <property type="project" value="InterPro"/>
</dbReference>
<proteinExistence type="predicted"/>
<gene>
    <name evidence="3" type="ORF">WG66_13300</name>
</gene>
<feature type="domain" description="DhaK" evidence="2">
    <location>
        <begin position="1"/>
        <end position="45"/>
    </location>
</feature>
<dbReference type="InterPro" id="IPR036117">
    <property type="entry name" value="DhaL_dom_sf"/>
</dbReference>
<evidence type="ECO:0000259" key="2">
    <source>
        <dbReference type="PROSITE" id="PS51481"/>
    </source>
</evidence>
<evidence type="ECO:0000313" key="3">
    <source>
        <dbReference type="EMBL" id="KTB34130.1"/>
    </source>
</evidence>
<dbReference type="EMBL" id="LATX01002120">
    <property type="protein sequence ID" value="KTB34130.1"/>
    <property type="molecule type" value="Genomic_DNA"/>
</dbReference>
<name>A0A0W0FD74_MONRR</name>
<evidence type="ECO:0000313" key="4">
    <source>
        <dbReference type="Proteomes" id="UP000054988"/>
    </source>
</evidence>
<sequence length="140" mass="14783">MTSLNASGFSITLWNLTHNAKLPSSPEAPSHPDLKSISPSSHPSWSSWMARKRPCGPEKGKAGTGKRKISEVLGAEPVLTKWDTIVGDGGCEESCTIGAKAVPEALDEELGDDGELVSVLKTLTEVIDEAIETLKQSALG</sequence>
<dbReference type="SUPFAM" id="SSF101473">
    <property type="entry name" value="DhaL-like"/>
    <property type="match status" value="1"/>
</dbReference>
<dbReference type="AlphaFoldDB" id="A0A0W0FD74"/>
<feature type="region of interest" description="Disordered" evidence="1">
    <location>
        <begin position="22"/>
        <end position="67"/>
    </location>
</feature>
<dbReference type="InterPro" id="IPR004006">
    <property type="entry name" value="DhaK_dom"/>
</dbReference>
<organism evidence="3 4">
    <name type="scientific">Moniliophthora roreri</name>
    <name type="common">Frosty pod rot fungus</name>
    <name type="synonym">Monilia roreri</name>
    <dbReference type="NCBI Taxonomy" id="221103"/>
    <lineage>
        <taxon>Eukaryota</taxon>
        <taxon>Fungi</taxon>
        <taxon>Dikarya</taxon>
        <taxon>Basidiomycota</taxon>
        <taxon>Agaricomycotina</taxon>
        <taxon>Agaricomycetes</taxon>
        <taxon>Agaricomycetidae</taxon>
        <taxon>Agaricales</taxon>
        <taxon>Marasmiineae</taxon>
        <taxon>Marasmiaceae</taxon>
        <taxon>Moniliophthora</taxon>
    </lineage>
</organism>
<protein>
    <submittedName>
        <fullName evidence="3">Putative Dak1-domain-containing protein</fullName>
    </submittedName>
</protein>
<dbReference type="Gene3D" id="1.25.40.340">
    <property type="match status" value="1"/>
</dbReference>
<dbReference type="PROSITE" id="PS51481">
    <property type="entry name" value="DHAK"/>
    <property type="match status" value="1"/>
</dbReference>
<dbReference type="Proteomes" id="UP000054988">
    <property type="component" value="Unassembled WGS sequence"/>
</dbReference>
<accession>A0A0W0FD74</accession>